<dbReference type="CDD" id="cd00170">
    <property type="entry name" value="SEC14"/>
    <property type="match status" value="1"/>
</dbReference>
<organism evidence="3 4">
    <name type="scientific">Allacma fusca</name>
    <dbReference type="NCBI Taxonomy" id="39272"/>
    <lineage>
        <taxon>Eukaryota</taxon>
        <taxon>Metazoa</taxon>
        <taxon>Ecdysozoa</taxon>
        <taxon>Arthropoda</taxon>
        <taxon>Hexapoda</taxon>
        <taxon>Collembola</taxon>
        <taxon>Symphypleona</taxon>
        <taxon>Sminthuridae</taxon>
        <taxon>Allacma</taxon>
    </lineage>
</organism>
<comment type="caution">
    <text evidence="3">The sequence shown here is derived from an EMBL/GenBank/DDBJ whole genome shotgun (WGS) entry which is preliminary data.</text>
</comment>
<sequence>MAGLGATIEELKKVSEFRAIVGKIYPKPDEKLLMWLRARDLDLVKAEKMLRRHLLWRRNNEIEELQQWRSPKVFFPYVHIGFDKESSPVYLMPIGRWDIRSVIELGDIVPAVRFIYQTLEHIISSTNSKGIYQGTVICDFDGFGYRQIAHRSVLQGMLDILLVFEANYPEVLKVAYVINAPRTFNYLFTLAKPLMNSRTLGKVQIFGPNRQKWQEVLLKYIDADQIPRFWGGTKPGRDEFCSDDWFLEPLPPNYFRRKDSCFDEYGEEWSTIKVPARDKIRFDYVVKPGEDSILKWEFKTEGYDIGFSIYYGDEEYYPVKYQRVNSHLQNHHGFFNADRPGNYTVEFDNTYSRTRAKTLNCSIGLCRISPPDFNFNEISLNEADT</sequence>
<protein>
    <recommendedName>
        <fullName evidence="5">CRAL-TRIO domain-containing protein</fullName>
    </recommendedName>
</protein>
<dbReference type="InterPro" id="IPR011074">
    <property type="entry name" value="CRAL/TRIO_N_dom"/>
</dbReference>
<feature type="domain" description="CRAL-TRIO" evidence="1">
    <location>
        <begin position="62"/>
        <end position="238"/>
    </location>
</feature>
<dbReference type="OrthoDB" id="1434354at2759"/>
<dbReference type="Proteomes" id="UP000708208">
    <property type="component" value="Unassembled WGS sequence"/>
</dbReference>
<dbReference type="PROSITE" id="PS50866">
    <property type="entry name" value="GOLD"/>
    <property type="match status" value="1"/>
</dbReference>
<dbReference type="PANTHER" id="PTHR23324">
    <property type="entry name" value="SEC14 RELATED PROTEIN"/>
    <property type="match status" value="1"/>
</dbReference>
<evidence type="ECO:0000259" key="1">
    <source>
        <dbReference type="PROSITE" id="PS50191"/>
    </source>
</evidence>
<evidence type="ECO:0000259" key="2">
    <source>
        <dbReference type="PROSITE" id="PS50866"/>
    </source>
</evidence>
<reference evidence="3" key="1">
    <citation type="submission" date="2021-06" db="EMBL/GenBank/DDBJ databases">
        <authorList>
            <person name="Hodson N. C."/>
            <person name="Mongue J. A."/>
            <person name="Jaron S. K."/>
        </authorList>
    </citation>
    <scope>NUCLEOTIDE SEQUENCE</scope>
</reference>
<accession>A0A8J2PHD5</accession>
<dbReference type="InterPro" id="IPR051064">
    <property type="entry name" value="SEC14/CRAL-TRIO_domain"/>
</dbReference>
<dbReference type="PANTHER" id="PTHR23324:SF83">
    <property type="entry name" value="SEC14-LIKE PROTEIN 2"/>
    <property type="match status" value="1"/>
</dbReference>
<proteinExistence type="predicted"/>
<dbReference type="InterPro" id="IPR001251">
    <property type="entry name" value="CRAL-TRIO_dom"/>
</dbReference>
<dbReference type="Pfam" id="PF00650">
    <property type="entry name" value="CRAL_TRIO"/>
    <property type="match status" value="1"/>
</dbReference>
<name>A0A8J2PHD5_9HEXA</name>
<dbReference type="EMBL" id="CAJVCH010338017">
    <property type="protein sequence ID" value="CAG7815170.1"/>
    <property type="molecule type" value="Genomic_DNA"/>
</dbReference>
<dbReference type="SMART" id="SM01100">
    <property type="entry name" value="CRAL_TRIO_N"/>
    <property type="match status" value="1"/>
</dbReference>
<feature type="domain" description="GOLD" evidence="2">
    <location>
        <begin position="259"/>
        <end position="365"/>
    </location>
</feature>
<dbReference type="AlphaFoldDB" id="A0A8J2PHD5"/>
<evidence type="ECO:0000313" key="3">
    <source>
        <dbReference type="EMBL" id="CAG7815170.1"/>
    </source>
</evidence>
<keyword evidence="4" id="KW-1185">Reference proteome</keyword>
<evidence type="ECO:0000313" key="4">
    <source>
        <dbReference type="Proteomes" id="UP000708208"/>
    </source>
</evidence>
<dbReference type="PROSITE" id="PS50191">
    <property type="entry name" value="CRAL_TRIO"/>
    <property type="match status" value="1"/>
</dbReference>
<evidence type="ECO:0008006" key="5">
    <source>
        <dbReference type="Google" id="ProtNLM"/>
    </source>
</evidence>
<dbReference type="GO" id="GO:0005737">
    <property type="term" value="C:cytoplasm"/>
    <property type="evidence" value="ECO:0007669"/>
    <property type="project" value="TreeGrafter"/>
</dbReference>
<gene>
    <name evidence="3" type="ORF">AFUS01_LOCUS25868</name>
</gene>
<dbReference type="InterPro" id="IPR009038">
    <property type="entry name" value="GOLD_dom"/>
</dbReference>
<dbReference type="SMART" id="SM00516">
    <property type="entry name" value="SEC14"/>
    <property type="match status" value="1"/>
</dbReference>